<evidence type="ECO:0000256" key="6">
    <source>
        <dbReference type="SAM" id="Phobius"/>
    </source>
</evidence>
<keyword evidence="2" id="KW-0805">Transcription regulation</keyword>
<dbReference type="Proteomes" id="UP000247602">
    <property type="component" value="Unassembled WGS sequence"/>
</dbReference>
<protein>
    <recommendedName>
        <fullName evidence="7">RNA polymerase sigma factor 70 region 4 type 2 domain-containing protein</fullName>
    </recommendedName>
</protein>
<name>A0A323VA80_9ACTN</name>
<dbReference type="GO" id="GO:0003677">
    <property type="term" value="F:DNA binding"/>
    <property type="evidence" value="ECO:0007669"/>
    <property type="project" value="InterPro"/>
</dbReference>
<keyword evidence="3" id="KW-0731">Sigma factor</keyword>
<evidence type="ECO:0000256" key="2">
    <source>
        <dbReference type="ARBA" id="ARBA00023015"/>
    </source>
</evidence>
<dbReference type="EMBL" id="QKNV01000121">
    <property type="protein sequence ID" value="PZA21030.1"/>
    <property type="molecule type" value="Genomic_DNA"/>
</dbReference>
<evidence type="ECO:0000256" key="5">
    <source>
        <dbReference type="SAM" id="MobiDB-lite"/>
    </source>
</evidence>
<reference evidence="8 9" key="1">
    <citation type="submission" date="2018-06" db="EMBL/GenBank/DDBJ databases">
        <title>Draft genome sequence of Modestobacter versicolor CP153-2.</title>
        <authorList>
            <person name="Gundlapally S.R."/>
        </authorList>
    </citation>
    <scope>NUCLEOTIDE SEQUENCE [LARGE SCALE GENOMIC DNA]</scope>
    <source>
        <strain evidence="8 9">CP153-2</strain>
    </source>
</reference>
<dbReference type="AlphaFoldDB" id="A0A323VA80"/>
<comment type="caution">
    <text evidence="8">The sequence shown here is derived from an EMBL/GenBank/DDBJ whole genome shotgun (WGS) entry which is preliminary data.</text>
</comment>
<keyword evidence="6" id="KW-1133">Transmembrane helix</keyword>
<dbReference type="InterPro" id="IPR013249">
    <property type="entry name" value="RNA_pol_sigma70_r4_t2"/>
</dbReference>
<keyword evidence="6" id="KW-0472">Membrane</keyword>
<dbReference type="SUPFAM" id="SSF88659">
    <property type="entry name" value="Sigma3 and sigma4 domains of RNA polymerase sigma factors"/>
    <property type="match status" value="1"/>
</dbReference>
<dbReference type="InterPro" id="IPR036388">
    <property type="entry name" value="WH-like_DNA-bd_sf"/>
</dbReference>
<comment type="similarity">
    <text evidence="1">Belongs to the sigma-70 factor family. ECF subfamily.</text>
</comment>
<evidence type="ECO:0000256" key="3">
    <source>
        <dbReference type="ARBA" id="ARBA00023082"/>
    </source>
</evidence>
<keyword evidence="6" id="KW-0812">Transmembrane</keyword>
<feature type="transmembrane region" description="Helical" evidence="6">
    <location>
        <begin position="320"/>
        <end position="339"/>
    </location>
</feature>
<keyword evidence="9" id="KW-1185">Reference proteome</keyword>
<evidence type="ECO:0000313" key="8">
    <source>
        <dbReference type="EMBL" id="PZA21030.1"/>
    </source>
</evidence>
<organism evidence="8 9">
    <name type="scientific">Modestobacter versicolor</name>
    <dbReference type="NCBI Taxonomy" id="429133"/>
    <lineage>
        <taxon>Bacteria</taxon>
        <taxon>Bacillati</taxon>
        <taxon>Actinomycetota</taxon>
        <taxon>Actinomycetes</taxon>
        <taxon>Geodermatophilales</taxon>
        <taxon>Geodermatophilaceae</taxon>
        <taxon>Modestobacter</taxon>
    </lineage>
</organism>
<dbReference type="Gene3D" id="1.10.10.10">
    <property type="entry name" value="Winged helix-like DNA-binding domain superfamily/Winged helix DNA-binding domain"/>
    <property type="match status" value="1"/>
</dbReference>
<dbReference type="GO" id="GO:0006352">
    <property type="term" value="P:DNA-templated transcription initiation"/>
    <property type="evidence" value="ECO:0007669"/>
    <property type="project" value="InterPro"/>
</dbReference>
<proteinExistence type="inferred from homology"/>
<gene>
    <name evidence="8" type="ORF">DMO24_12420</name>
</gene>
<dbReference type="InterPro" id="IPR013324">
    <property type="entry name" value="RNA_pol_sigma_r3/r4-like"/>
</dbReference>
<evidence type="ECO:0000259" key="7">
    <source>
        <dbReference type="Pfam" id="PF08281"/>
    </source>
</evidence>
<feature type="compositionally biased region" description="Low complexity" evidence="5">
    <location>
        <begin position="43"/>
        <end position="52"/>
    </location>
</feature>
<feature type="region of interest" description="Disordered" evidence="5">
    <location>
        <begin position="1"/>
        <end position="85"/>
    </location>
</feature>
<evidence type="ECO:0000256" key="1">
    <source>
        <dbReference type="ARBA" id="ARBA00010641"/>
    </source>
</evidence>
<dbReference type="Pfam" id="PF08281">
    <property type="entry name" value="Sigma70_r4_2"/>
    <property type="match status" value="1"/>
</dbReference>
<keyword evidence="4" id="KW-0804">Transcription</keyword>
<evidence type="ECO:0000313" key="9">
    <source>
        <dbReference type="Proteomes" id="UP000247602"/>
    </source>
</evidence>
<accession>A0A323VA80</accession>
<evidence type="ECO:0000256" key="4">
    <source>
        <dbReference type="ARBA" id="ARBA00023163"/>
    </source>
</evidence>
<feature type="domain" description="RNA polymerase sigma factor 70 region 4 type 2" evidence="7">
    <location>
        <begin position="215"/>
        <end position="267"/>
    </location>
</feature>
<feature type="compositionally biased region" description="Basic residues" evidence="5">
    <location>
        <begin position="1"/>
        <end position="11"/>
    </location>
</feature>
<dbReference type="GO" id="GO:0016987">
    <property type="term" value="F:sigma factor activity"/>
    <property type="evidence" value="ECO:0007669"/>
    <property type="project" value="UniProtKB-KW"/>
</dbReference>
<feature type="compositionally biased region" description="Basic residues" evidence="5">
    <location>
        <begin position="61"/>
        <end position="71"/>
    </location>
</feature>
<sequence length="341" mass="35150">MGGAGRPRRVPGPRPGRAAVPGLRPGPGGAGHPARRVDDVRGRPAVPGARPGLAGGGSGARGRRRAPRRGRGVAADGYRRQHHRDAVGGLAGAGLDRAARRLAGAGPGAVSAGGFEEFVAPRATLLLRTAYRLTGGRRAARDLLQAALVAGRRHWDPALDEAAATALLRRELVAAHVGWASRVHVGGLIADSPLLAGTRGLPGFGHQPPDVGPRDELSVALSQLPPRLRAVLVLRYGEGLPDADTADALGTAVAEVPQQADLALARLHASFAGSAGGSTTGDLAERLRRELSARGDDVTADPEDYLALVREGTRARRHHLAGLLAVVGFVVLVVLLVVITV</sequence>